<gene>
    <name evidence="2" type="primary">kdpF</name>
    <name evidence="2" type="ORF">H6G14_21635</name>
</gene>
<sequence length="98" mass="10966">MKKGIDGYDKFFMVDLIQAITSGFSEIIAYIWSRLPKKQLTLAIALILGFHLIINPRVYAATSITLNQNSAWAFGILGAVIAGLIIYLFVVVFQPERF</sequence>
<comment type="caution">
    <text evidence="2">The sequence shown here is derived from an EMBL/GenBank/DDBJ whole genome shotgun (WGS) entry which is preliminary data.</text>
</comment>
<dbReference type="EMBL" id="JACJQL010000039">
    <property type="protein sequence ID" value="MBD2253879.1"/>
    <property type="molecule type" value="Genomic_DNA"/>
</dbReference>
<evidence type="ECO:0000313" key="2">
    <source>
        <dbReference type="EMBL" id="MBD2253879.1"/>
    </source>
</evidence>
<keyword evidence="3" id="KW-1185">Reference proteome</keyword>
<proteinExistence type="predicted"/>
<protein>
    <submittedName>
        <fullName evidence="2">K(+)-transporting ATPase subunit F</fullName>
    </submittedName>
</protein>
<keyword evidence="1" id="KW-0812">Transmembrane</keyword>
<name>A0ABR8BJJ8_9NOSO</name>
<feature type="transmembrane region" description="Helical" evidence="1">
    <location>
        <begin position="71"/>
        <end position="93"/>
    </location>
</feature>
<dbReference type="Proteomes" id="UP000621307">
    <property type="component" value="Unassembled WGS sequence"/>
</dbReference>
<feature type="transmembrane region" description="Helical" evidence="1">
    <location>
        <begin position="12"/>
        <end position="33"/>
    </location>
</feature>
<organism evidence="2 3">
    <name type="scientific">Nostoc parmelioides FACHB-3921</name>
    <dbReference type="NCBI Taxonomy" id="2692909"/>
    <lineage>
        <taxon>Bacteria</taxon>
        <taxon>Bacillati</taxon>
        <taxon>Cyanobacteriota</taxon>
        <taxon>Cyanophyceae</taxon>
        <taxon>Nostocales</taxon>
        <taxon>Nostocaceae</taxon>
        <taxon>Nostoc</taxon>
    </lineage>
</organism>
<keyword evidence="1" id="KW-0472">Membrane</keyword>
<evidence type="ECO:0000313" key="3">
    <source>
        <dbReference type="Proteomes" id="UP000621307"/>
    </source>
</evidence>
<dbReference type="NCBIfam" id="TIGR02115">
    <property type="entry name" value="potass_kdpF"/>
    <property type="match status" value="1"/>
</dbReference>
<dbReference type="RefSeq" id="WP_190569556.1">
    <property type="nucleotide sequence ID" value="NZ_JACJQL010000039.1"/>
</dbReference>
<evidence type="ECO:0000256" key="1">
    <source>
        <dbReference type="SAM" id="Phobius"/>
    </source>
</evidence>
<feature type="transmembrane region" description="Helical" evidence="1">
    <location>
        <begin position="40"/>
        <end position="59"/>
    </location>
</feature>
<reference evidence="2 3" key="1">
    <citation type="journal article" date="2020" name="ISME J.">
        <title>Comparative genomics reveals insights into cyanobacterial evolution and habitat adaptation.</title>
        <authorList>
            <person name="Chen M.Y."/>
            <person name="Teng W.K."/>
            <person name="Zhao L."/>
            <person name="Hu C.X."/>
            <person name="Zhou Y.K."/>
            <person name="Han B.P."/>
            <person name="Song L.R."/>
            <person name="Shu W.S."/>
        </authorList>
    </citation>
    <scope>NUCLEOTIDE SEQUENCE [LARGE SCALE GENOMIC DNA]</scope>
    <source>
        <strain evidence="2 3">FACHB-3921</strain>
    </source>
</reference>
<dbReference type="InterPro" id="IPR011726">
    <property type="entry name" value="KdpF"/>
</dbReference>
<accession>A0ABR8BJJ8</accession>
<keyword evidence="1" id="KW-1133">Transmembrane helix</keyword>
<dbReference type="Pfam" id="PF09604">
    <property type="entry name" value="Potass_KdpF"/>
    <property type="match status" value="1"/>
</dbReference>